<evidence type="ECO:0000256" key="1">
    <source>
        <dbReference type="ARBA" id="ARBA00029464"/>
    </source>
</evidence>
<dbReference type="GO" id="GO:0016787">
    <property type="term" value="F:hydrolase activity"/>
    <property type="evidence" value="ECO:0007669"/>
    <property type="project" value="UniProtKB-KW"/>
</dbReference>
<sequence length="310" mass="34429">MFPARETVEFKACDGTTLRGWFYPQVEKSPCVIMTHGLGGVRHYWLPDFADRFQRAGYNVLLYDNRNWGDSDGLPRQESNPILQQADYYDAFNFATSFPNVDDARIVYWGTSFSGGNVLYAAAVDKRIKAAIVQCPAVPGETRSLAFNDRIPGILNERARITAGSEPERVPLIAESLEAARSGNNTALFPGVHAYEFVRGFYDCGGRWENNVTAQTLLNTLAFEGQDLVHHISPTPLLMVVPGNDILVTTASQMAAYEKAREPKQLLYMDGAGHFDIYSGNWFEDNIKVQIEFLGKWLGSHGTTGAAKSD</sequence>
<dbReference type="Gene3D" id="3.40.50.1820">
    <property type="entry name" value="alpha/beta hydrolase"/>
    <property type="match status" value="1"/>
</dbReference>
<accession>A0A5N6DJS9</accession>
<evidence type="ECO:0000259" key="2">
    <source>
        <dbReference type="Pfam" id="PF00561"/>
    </source>
</evidence>
<comment type="similarity">
    <text evidence="1">Belongs to the polyketide transferase af380 family.</text>
</comment>
<dbReference type="Gene3D" id="1.10.10.800">
    <property type="match status" value="1"/>
</dbReference>
<dbReference type="AlphaFoldDB" id="A0A5N6DJS9"/>
<dbReference type="PANTHER" id="PTHR47751">
    <property type="entry name" value="SUPERFAMILY HYDROLASE, PUTATIVE (AFU_ORTHOLOGUE AFUA_2G16580)-RELATED"/>
    <property type="match status" value="1"/>
</dbReference>
<dbReference type="OMA" id="YDNRNWG"/>
<reference evidence="3 4" key="1">
    <citation type="submission" date="2019-04" db="EMBL/GenBank/DDBJ databases">
        <title>Fungal friends and foes A comparative genomics study of 23 Aspergillus species from section Flavi.</title>
        <authorList>
            <consortium name="DOE Joint Genome Institute"/>
            <person name="Kjaerbolling I."/>
            <person name="Vesth T.C."/>
            <person name="Frisvad J.C."/>
            <person name="Nybo J.L."/>
            <person name="Theobald S."/>
            <person name="Kildgaard S."/>
            <person name="Petersen T.I."/>
            <person name="Kuo A."/>
            <person name="Sato A."/>
            <person name="Lyhne E.K."/>
            <person name="Kogle M.E."/>
            <person name="Wiebenga A."/>
            <person name="Kun R.S."/>
            <person name="Lubbers R.J."/>
            <person name="Makela M.R."/>
            <person name="Barry K."/>
            <person name="Chovatia M."/>
            <person name="Clum A."/>
            <person name="Daum C."/>
            <person name="Haridas S."/>
            <person name="He G."/>
            <person name="LaButti K."/>
            <person name="Lipzen A."/>
            <person name="Mondo S."/>
            <person name="Pangilinan J."/>
            <person name="Riley R."/>
            <person name="Salamov A."/>
            <person name="Simmons B.A."/>
            <person name="Magnuson J.K."/>
            <person name="Henrissat B."/>
            <person name="Mortensen U.H."/>
            <person name="Larsen T.O."/>
            <person name="De vries R.P."/>
            <person name="Grigoriev I.V."/>
            <person name="Machida M."/>
            <person name="Baker S.E."/>
            <person name="Andersen M.R."/>
        </authorList>
    </citation>
    <scope>NUCLEOTIDE SEQUENCE [LARGE SCALE GENOMIC DNA]</scope>
    <source>
        <strain evidence="3 4">CBS 117618</strain>
    </source>
</reference>
<dbReference type="VEuPathDB" id="FungiDB:BDV34DRAFT_225533"/>
<dbReference type="Pfam" id="PF00561">
    <property type="entry name" value="Abhydrolase_1"/>
    <property type="match status" value="1"/>
</dbReference>
<feature type="domain" description="AB hydrolase-1" evidence="2">
    <location>
        <begin position="31"/>
        <end position="278"/>
    </location>
</feature>
<dbReference type="Proteomes" id="UP000326532">
    <property type="component" value="Unassembled WGS sequence"/>
</dbReference>
<dbReference type="SUPFAM" id="SSF53474">
    <property type="entry name" value="alpha/beta-Hydrolases"/>
    <property type="match status" value="1"/>
</dbReference>
<evidence type="ECO:0000313" key="3">
    <source>
        <dbReference type="EMBL" id="KAB8205378.1"/>
    </source>
</evidence>
<name>A0A5N6DJS9_ASPPA</name>
<dbReference type="PANTHER" id="PTHR47751:SF2">
    <property type="entry name" value="DLTD N-TERMINAL DOMAIN PROTEIN (AFU_ORTHOLOGUE AFUA_8G00380)-RELATED"/>
    <property type="match status" value="1"/>
</dbReference>
<dbReference type="InterPro" id="IPR051411">
    <property type="entry name" value="Polyketide_trans_af380"/>
</dbReference>
<gene>
    <name evidence="3" type="ORF">BDV34DRAFT_225533</name>
</gene>
<proteinExistence type="inferred from homology"/>
<keyword evidence="4" id="KW-1185">Reference proteome</keyword>
<dbReference type="EMBL" id="ML734971">
    <property type="protein sequence ID" value="KAB8205378.1"/>
    <property type="molecule type" value="Genomic_DNA"/>
</dbReference>
<evidence type="ECO:0000313" key="4">
    <source>
        <dbReference type="Proteomes" id="UP000326532"/>
    </source>
</evidence>
<dbReference type="InterPro" id="IPR000073">
    <property type="entry name" value="AB_hydrolase_1"/>
</dbReference>
<organism evidence="3 4">
    <name type="scientific">Aspergillus parasiticus</name>
    <dbReference type="NCBI Taxonomy" id="5067"/>
    <lineage>
        <taxon>Eukaryota</taxon>
        <taxon>Fungi</taxon>
        <taxon>Dikarya</taxon>
        <taxon>Ascomycota</taxon>
        <taxon>Pezizomycotina</taxon>
        <taxon>Eurotiomycetes</taxon>
        <taxon>Eurotiomycetidae</taxon>
        <taxon>Eurotiales</taxon>
        <taxon>Aspergillaceae</taxon>
        <taxon>Aspergillus</taxon>
        <taxon>Aspergillus subgen. Circumdati</taxon>
    </lineage>
</organism>
<dbReference type="InterPro" id="IPR029058">
    <property type="entry name" value="AB_hydrolase_fold"/>
</dbReference>
<protein>
    <submittedName>
        <fullName evidence="3">Alpha/beta superfamily hydrolase</fullName>
    </submittedName>
</protein>
<keyword evidence="3" id="KW-0378">Hydrolase</keyword>